<comment type="caution">
    <text evidence="2">The sequence shown here is derived from an EMBL/GenBank/DDBJ whole genome shotgun (WGS) entry which is preliminary data.</text>
</comment>
<sequence length="241" mass="27446">MNRELKKQIAKAFDAPTPGRKVQFIHSLPRPHISTKTFICSQIPFIKKSVWLMSILILLPVAWAASFASENTVWIVSAFTPFLALLLIAESTKSAIYGMNELEMSARFSLKSVVLARLIILGVFNFGIFCIIIPVCHVANSISFMQTGVYLFVPYLLTTSISLYLVRRFRNKEVIYGCMAVAVFVSGVNMTLRYMADFLFQTNYLVWWIVAALFLFGITAKEFYHTFKKTEGFIWNFALTD</sequence>
<dbReference type="EMBL" id="JAGZGG010000015">
    <property type="protein sequence ID" value="MBS5332413.1"/>
    <property type="molecule type" value="Genomic_DNA"/>
</dbReference>
<evidence type="ECO:0000313" key="3">
    <source>
        <dbReference type="Proteomes" id="UP000759273"/>
    </source>
</evidence>
<feature type="transmembrane region" description="Helical" evidence="1">
    <location>
        <begin position="173"/>
        <end position="192"/>
    </location>
</feature>
<feature type="transmembrane region" description="Helical" evidence="1">
    <location>
        <begin position="204"/>
        <end position="224"/>
    </location>
</feature>
<name>A0A943DH58_9FIRM</name>
<reference evidence="2" key="1">
    <citation type="submission" date="2021-02" db="EMBL/GenBank/DDBJ databases">
        <title>Infant gut strain persistence is associated with maternal origin, phylogeny, and functional potential including surface adhesion and iron acquisition.</title>
        <authorList>
            <person name="Lou Y.C."/>
        </authorList>
    </citation>
    <scope>NUCLEOTIDE SEQUENCE</scope>
    <source>
        <strain evidence="2">L3_101_000M1_dasL3_101_000M1_concoct_87</strain>
    </source>
</reference>
<protein>
    <submittedName>
        <fullName evidence="2">Uncharacterized protein</fullName>
    </submittedName>
</protein>
<organism evidence="2 3">
    <name type="scientific">Subdoligranulum variabile</name>
    <dbReference type="NCBI Taxonomy" id="214851"/>
    <lineage>
        <taxon>Bacteria</taxon>
        <taxon>Bacillati</taxon>
        <taxon>Bacillota</taxon>
        <taxon>Clostridia</taxon>
        <taxon>Eubacteriales</taxon>
        <taxon>Oscillospiraceae</taxon>
        <taxon>Subdoligranulum</taxon>
    </lineage>
</organism>
<keyword evidence="1" id="KW-0472">Membrane</keyword>
<proteinExistence type="predicted"/>
<accession>A0A943DH58</accession>
<feature type="transmembrane region" description="Helical" evidence="1">
    <location>
        <begin position="113"/>
        <end position="135"/>
    </location>
</feature>
<dbReference type="Proteomes" id="UP000759273">
    <property type="component" value="Unassembled WGS sequence"/>
</dbReference>
<gene>
    <name evidence="2" type="ORF">KHY36_07790</name>
</gene>
<keyword evidence="1" id="KW-1133">Transmembrane helix</keyword>
<dbReference type="AlphaFoldDB" id="A0A943DH58"/>
<evidence type="ECO:0000313" key="2">
    <source>
        <dbReference type="EMBL" id="MBS5332413.1"/>
    </source>
</evidence>
<feature type="transmembrane region" description="Helical" evidence="1">
    <location>
        <begin position="50"/>
        <end position="68"/>
    </location>
</feature>
<evidence type="ECO:0000256" key="1">
    <source>
        <dbReference type="SAM" id="Phobius"/>
    </source>
</evidence>
<feature type="transmembrane region" description="Helical" evidence="1">
    <location>
        <begin position="147"/>
        <end position="166"/>
    </location>
</feature>
<keyword evidence="1" id="KW-0812">Transmembrane</keyword>
<feature type="transmembrane region" description="Helical" evidence="1">
    <location>
        <begin position="74"/>
        <end position="92"/>
    </location>
</feature>